<dbReference type="InterPro" id="IPR003594">
    <property type="entry name" value="HATPase_dom"/>
</dbReference>
<keyword evidence="11 14" id="KW-1133">Transmembrane helix</keyword>
<gene>
    <name evidence="17" type="ORF">FSZ17_04610</name>
</gene>
<dbReference type="SUPFAM" id="SSF158472">
    <property type="entry name" value="HAMP domain-like"/>
    <property type="match status" value="1"/>
</dbReference>
<dbReference type="SUPFAM" id="SSF47384">
    <property type="entry name" value="Homodimeric domain of signal transducing histidine kinase"/>
    <property type="match status" value="1"/>
</dbReference>
<dbReference type="PROSITE" id="PS50885">
    <property type="entry name" value="HAMP"/>
    <property type="match status" value="1"/>
</dbReference>
<dbReference type="Gene3D" id="3.30.565.10">
    <property type="entry name" value="Histidine kinase-like ATPase, C-terminal domain"/>
    <property type="match status" value="1"/>
</dbReference>
<accession>A0A5B8Z0P1</accession>
<dbReference type="Gene3D" id="6.10.340.10">
    <property type="match status" value="1"/>
</dbReference>
<protein>
    <recommendedName>
        <fullName evidence="3">histidine kinase</fullName>
        <ecNumber evidence="3">2.7.13.3</ecNumber>
    </recommendedName>
</protein>
<dbReference type="AlphaFoldDB" id="A0A5B8Z0P1"/>
<evidence type="ECO:0000256" key="1">
    <source>
        <dbReference type="ARBA" id="ARBA00000085"/>
    </source>
</evidence>
<dbReference type="InterPro" id="IPR036890">
    <property type="entry name" value="HATPase_C_sf"/>
</dbReference>
<keyword evidence="4" id="KW-1003">Cell membrane</keyword>
<evidence type="ECO:0000256" key="12">
    <source>
        <dbReference type="ARBA" id="ARBA00023012"/>
    </source>
</evidence>
<dbReference type="EC" id="2.7.13.3" evidence="3"/>
<feature type="transmembrane region" description="Helical" evidence="14">
    <location>
        <begin position="175"/>
        <end position="193"/>
    </location>
</feature>
<dbReference type="Pfam" id="PF02518">
    <property type="entry name" value="HATPase_c"/>
    <property type="match status" value="1"/>
</dbReference>
<reference evidence="18" key="1">
    <citation type="submission" date="2019-08" db="EMBL/GenBank/DDBJ databases">
        <authorList>
            <person name="Zheng X."/>
        </authorList>
    </citation>
    <scope>NUCLEOTIDE SEQUENCE [LARGE SCALE GENOMIC DNA]</scope>
    <source>
        <strain evidence="18">FJAT-25496</strain>
    </source>
</reference>
<keyword evidence="13 14" id="KW-0472">Membrane</keyword>
<dbReference type="Pfam" id="PF00672">
    <property type="entry name" value="HAMP"/>
    <property type="match status" value="1"/>
</dbReference>
<keyword evidence="6" id="KW-0808">Transferase</keyword>
<evidence type="ECO:0000256" key="11">
    <source>
        <dbReference type="ARBA" id="ARBA00022989"/>
    </source>
</evidence>
<evidence type="ECO:0000256" key="5">
    <source>
        <dbReference type="ARBA" id="ARBA00022553"/>
    </source>
</evidence>
<evidence type="ECO:0000256" key="2">
    <source>
        <dbReference type="ARBA" id="ARBA00004651"/>
    </source>
</evidence>
<dbReference type="CDD" id="cd06225">
    <property type="entry name" value="HAMP"/>
    <property type="match status" value="1"/>
</dbReference>
<feature type="transmembrane region" description="Helical" evidence="14">
    <location>
        <begin position="20"/>
        <end position="38"/>
    </location>
</feature>
<sequence length="470" mass="53355">MYTKDNKRVPLSKFWTSRYLLTLCIGLIVIAIISAMWIRHTTLQHRLSMTKLLAEEMANRIVDISEGRPIPRDELPGSLLDRGQIMDYKSDPSIYIVDSMGTILSSNRPSDRMLRQFPQAILEDKDNVQKLKLDEKREFYVVKEEIETQSIFLGWVVIIESEDNLTRVNQEYRQLAIMIIGLALLGWAAVYYLSRRLSNPIKEVARAAKQVQEGDYNIHLPDDMKVQEVYELVNSFKEMSTRLQKLETLRTELLAGVTHELKTPVTSISGLLQALNDEVVTGEEAKEFLALSLIETTKMKKMVEDLLAFNTFAANAVPVTIEKRNINELLAESIHQWEIVQDDDLIDLSVTLLNESREIHVDPIRLQQIMTNLLNNAKHAIEGHGSIMVNVAEQSDQITIDIKDTGTGIPVEEQDLIFERFFRGEGKKYKVRGLGLGLPFSKMIAQSLGGDLLLISSSSEGTTFRIILPK</sequence>
<dbReference type="Pfam" id="PF00512">
    <property type="entry name" value="HisKA"/>
    <property type="match status" value="1"/>
</dbReference>
<keyword evidence="5" id="KW-0597">Phosphoprotein</keyword>
<dbReference type="STRING" id="1742359.GCA_001439625_04662"/>
<dbReference type="PANTHER" id="PTHR45528:SF1">
    <property type="entry name" value="SENSOR HISTIDINE KINASE CPXA"/>
    <property type="match status" value="1"/>
</dbReference>
<evidence type="ECO:0000313" key="17">
    <source>
        <dbReference type="EMBL" id="QED46614.1"/>
    </source>
</evidence>
<dbReference type="SMART" id="SM00387">
    <property type="entry name" value="HATPase_c"/>
    <property type="match status" value="1"/>
</dbReference>
<keyword evidence="9" id="KW-0418">Kinase</keyword>
<evidence type="ECO:0000256" key="4">
    <source>
        <dbReference type="ARBA" id="ARBA00022475"/>
    </source>
</evidence>
<evidence type="ECO:0000256" key="9">
    <source>
        <dbReference type="ARBA" id="ARBA00022777"/>
    </source>
</evidence>
<dbReference type="CDD" id="cd00082">
    <property type="entry name" value="HisKA"/>
    <property type="match status" value="1"/>
</dbReference>
<evidence type="ECO:0000256" key="8">
    <source>
        <dbReference type="ARBA" id="ARBA00022741"/>
    </source>
</evidence>
<evidence type="ECO:0000313" key="18">
    <source>
        <dbReference type="Proteomes" id="UP000321555"/>
    </source>
</evidence>
<dbReference type="PRINTS" id="PR00344">
    <property type="entry name" value="BCTRLSENSOR"/>
</dbReference>
<dbReference type="PANTHER" id="PTHR45528">
    <property type="entry name" value="SENSOR HISTIDINE KINASE CPXA"/>
    <property type="match status" value="1"/>
</dbReference>
<dbReference type="Gene3D" id="1.10.287.130">
    <property type="match status" value="1"/>
</dbReference>
<dbReference type="InterPro" id="IPR003660">
    <property type="entry name" value="HAMP_dom"/>
</dbReference>
<dbReference type="GO" id="GO:0005524">
    <property type="term" value="F:ATP binding"/>
    <property type="evidence" value="ECO:0007669"/>
    <property type="project" value="UniProtKB-KW"/>
</dbReference>
<evidence type="ECO:0000256" key="10">
    <source>
        <dbReference type="ARBA" id="ARBA00022840"/>
    </source>
</evidence>
<organism evidence="17 18">
    <name type="scientific">Cytobacillus dafuensis</name>
    <name type="common">Bacillus dafuensis</name>
    <dbReference type="NCBI Taxonomy" id="1742359"/>
    <lineage>
        <taxon>Bacteria</taxon>
        <taxon>Bacillati</taxon>
        <taxon>Bacillota</taxon>
        <taxon>Bacilli</taxon>
        <taxon>Bacillales</taxon>
        <taxon>Bacillaceae</taxon>
        <taxon>Cytobacillus</taxon>
    </lineage>
</organism>
<dbReference type="RefSeq" id="WP_057775892.1">
    <property type="nucleotide sequence ID" value="NZ_CP042593.1"/>
</dbReference>
<dbReference type="InterPro" id="IPR005467">
    <property type="entry name" value="His_kinase_dom"/>
</dbReference>
<dbReference type="OrthoDB" id="9813151at2"/>
<dbReference type="InterPro" id="IPR004358">
    <property type="entry name" value="Sig_transdc_His_kin-like_C"/>
</dbReference>
<evidence type="ECO:0000256" key="7">
    <source>
        <dbReference type="ARBA" id="ARBA00022692"/>
    </source>
</evidence>
<keyword evidence="18" id="KW-1185">Reference proteome</keyword>
<dbReference type="InterPro" id="IPR050398">
    <property type="entry name" value="HssS/ArlS-like"/>
</dbReference>
<evidence type="ECO:0000256" key="13">
    <source>
        <dbReference type="ARBA" id="ARBA00023136"/>
    </source>
</evidence>
<evidence type="ECO:0000256" key="3">
    <source>
        <dbReference type="ARBA" id="ARBA00012438"/>
    </source>
</evidence>
<comment type="catalytic activity">
    <reaction evidence="1">
        <text>ATP + protein L-histidine = ADP + protein N-phospho-L-histidine.</text>
        <dbReference type="EC" id="2.7.13.3"/>
    </reaction>
</comment>
<keyword evidence="12" id="KW-0902">Two-component regulatory system</keyword>
<dbReference type="CDD" id="cd00075">
    <property type="entry name" value="HATPase"/>
    <property type="match status" value="1"/>
</dbReference>
<keyword evidence="7 14" id="KW-0812">Transmembrane</keyword>
<dbReference type="GO" id="GO:0000155">
    <property type="term" value="F:phosphorelay sensor kinase activity"/>
    <property type="evidence" value="ECO:0007669"/>
    <property type="project" value="InterPro"/>
</dbReference>
<comment type="subcellular location">
    <subcellularLocation>
        <location evidence="2">Cell membrane</location>
        <topology evidence="2">Multi-pass membrane protein</topology>
    </subcellularLocation>
</comment>
<dbReference type="SMART" id="SM00388">
    <property type="entry name" value="HisKA"/>
    <property type="match status" value="1"/>
</dbReference>
<feature type="domain" description="HAMP" evidence="16">
    <location>
        <begin position="195"/>
        <end position="248"/>
    </location>
</feature>
<evidence type="ECO:0000259" key="16">
    <source>
        <dbReference type="PROSITE" id="PS50885"/>
    </source>
</evidence>
<dbReference type="InterPro" id="IPR036097">
    <property type="entry name" value="HisK_dim/P_sf"/>
</dbReference>
<keyword evidence="10" id="KW-0067">ATP-binding</keyword>
<dbReference type="InterPro" id="IPR003661">
    <property type="entry name" value="HisK_dim/P_dom"/>
</dbReference>
<proteinExistence type="predicted"/>
<evidence type="ECO:0000256" key="14">
    <source>
        <dbReference type="SAM" id="Phobius"/>
    </source>
</evidence>
<dbReference type="Proteomes" id="UP000321555">
    <property type="component" value="Chromosome"/>
</dbReference>
<evidence type="ECO:0000259" key="15">
    <source>
        <dbReference type="PROSITE" id="PS50109"/>
    </source>
</evidence>
<dbReference type="KEGG" id="bda:FSZ17_04610"/>
<keyword evidence="8" id="KW-0547">Nucleotide-binding</keyword>
<feature type="domain" description="Histidine kinase" evidence="15">
    <location>
        <begin position="256"/>
        <end position="470"/>
    </location>
</feature>
<dbReference type="SMART" id="SM00304">
    <property type="entry name" value="HAMP"/>
    <property type="match status" value="1"/>
</dbReference>
<dbReference type="SUPFAM" id="SSF55874">
    <property type="entry name" value="ATPase domain of HSP90 chaperone/DNA topoisomerase II/histidine kinase"/>
    <property type="match status" value="1"/>
</dbReference>
<name>A0A5B8Z0P1_CYTDA</name>
<dbReference type="GO" id="GO:0005886">
    <property type="term" value="C:plasma membrane"/>
    <property type="evidence" value="ECO:0007669"/>
    <property type="project" value="UniProtKB-SubCell"/>
</dbReference>
<dbReference type="PROSITE" id="PS50109">
    <property type="entry name" value="HIS_KIN"/>
    <property type="match status" value="1"/>
</dbReference>
<dbReference type="EMBL" id="CP042593">
    <property type="protein sequence ID" value="QED46614.1"/>
    <property type="molecule type" value="Genomic_DNA"/>
</dbReference>
<evidence type="ECO:0000256" key="6">
    <source>
        <dbReference type="ARBA" id="ARBA00022679"/>
    </source>
</evidence>